<sequence length="56" mass="6958">MHKIYPFFGKYMFIIIFINYINIPIFILKFTILLLCTFNYFSIFVFNINKFNFTNR</sequence>
<keyword evidence="1" id="KW-0472">Membrane</keyword>
<accession>A0A8S5QP19</accession>
<evidence type="ECO:0000313" key="2">
    <source>
        <dbReference type="EMBL" id="DAE20816.1"/>
    </source>
</evidence>
<keyword evidence="1" id="KW-0812">Transmembrane</keyword>
<reference evidence="2" key="1">
    <citation type="journal article" date="2021" name="Proc. Natl. Acad. Sci. U.S.A.">
        <title>A Catalog of Tens of Thousands of Viruses from Human Metagenomes Reveals Hidden Associations with Chronic Diseases.</title>
        <authorList>
            <person name="Tisza M.J."/>
            <person name="Buck C.B."/>
        </authorList>
    </citation>
    <scope>NUCLEOTIDE SEQUENCE</scope>
    <source>
        <strain evidence="2">CtWhx86</strain>
    </source>
</reference>
<evidence type="ECO:0000256" key="1">
    <source>
        <dbReference type="SAM" id="Phobius"/>
    </source>
</evidence>
<proteinExistence type="predicted"/>
<protein>
    <submittedName>
        <fullName evidence="2">Uncharacterized protein</fullName>
    </submittedName>
</protein>
<dbReference type="EMBL" id="BK015702">
    <property type="protein sequence ID" value="DAE20816.1"/>
    <property type="molecule type" value="Genomic_DNA"/>
</dbReference>
<feature type="transmembrane region" description="Helical" evidence="1">
    <location>
        <begin position="32"/>
        <end position="49"/>
    </location>
</feature>
<feature type="transmembrane region" description="Helical" evidence="1">
    <location>
        <begin position="7"/>
        <end position="26"/>
    </location>
</feature>
<organism evidence="2">
    <name type="scientific">Siphoviridae sp. ctWhx86</name>
    <dbReference type="NCBI Taxonomy" id="2826362"/>
    <lineage>
        <taxon>Viruses</taxon>
        <taxon>Duplodnaviria</taxon>
        <taxon>Heunggongvirae</taxon>
        <taxon>Uroviricota</taxon>
        <taxon>Caudoviricetes</taxon>
    </lineage>
</organism>
<name>A0A8S5QP19_9CAUD</name>
<keyword evidence="1" id="KW-1133">Transmembrane helix</keyword>